<dbReference type="Pfam" id="PF11298">
    <property type="entry name" value="DUF3099"/>
    <property type="match status" value="1"/>
</dbReference>
<keyword evidence="4" id="KW-1185">Reference proteome</keyword>
<accession>A0ABU3PYX2</accession>
<keyword evidence="2" id="KW-1133">Transmembrane helix</keyword>
<dbReference type="EMBL" id="JAVYII010000005">
    <property type="protein sequence ID" value="MDT9593997.1"/>
    <property type="molecule type" value="Genomic_DNA"/>
</dbReference>
<gene>
    <name evidence="3" type="ORF">RDV89_13020</name>
</gene>
<keyword evidence="2" id="KW-0472">Membrane</keyword>
<evidence type="ECO:0000256" key="1">
    <source>
        <dbReference type="SAM" id="MobiDB-lite"/>
    </source>
</evidence>
<protein>
    <submittedName>
        <fullName evidence="3">DUF3099 domain-containing protein</fullName>
    </submittedName>
</protein>
<feature type="compositionally biased region" description="Acidic residues" evidence="1">
    <location>
        <begin position="61"/>
        <end position="72"/>
    </location>
</feature>
<keyword evidence="2" id="KW-0812">Transmembrane</keyword>
<dbReference type="RefSeq" id="WP_315733482.1">
    <property type="nucleotide sequence ID" value="NZ_JAVYII010000005.1"/>
</dbReference>
<feature type="compositionally biased region" description="Basic and acidic residues" evidence="1">
    <location>
        <begin position="73"/>
        <end position="86"/>
    </location>
</feature>
<feature type="transmembrane region" description="Helical" evidence="2">
    <location>
        <begin position="34"/>
        <end position="55"/>
    </location>
</feature>
<feature type="region of interest" description="Disordered" evidence="1">
    <location>
        <begin position="61"/>
        <end position="86"/>
    </location>
</feature>
<dbReference type="InterPro" id="IPR021449">
    <property type="entry name" value="DUF3099"/>
</dbReference>
<evidence type="ECO:0000313" key="3">
    <source>
        <dbReference type="EMBL" id="MDT9593997.1"/>
    </source>
</evidence>
<dbReference type="Proteomes" id="UP001268542">
    <property type="component" value="Unassembled WGS sequence"/>
</dbReference>
<evidence type="ECO:0000313" key="4">
    <source>
        <dbReference type="Proteomes" id="UP001268542"/>
    </source>
</evidence>
<evidence type="ECO:0000256" key="2">
    <source>
        <dbReference type="SAM" id="Phobius"/>
    </source>
</evidence>
<organism evidence="3 4">
    <name type="scientific">Nocardioides imazamoxiresistens</name>
    <dbReference type="NCBI Taxonomy" id="3231893"/>
    <lineage>
        <taxon>Bacteria</taxon>
        <taxon>Bacillati</taxon>
        <taxon>Actinomycetota</taxon>
        <taxon>Actinomycetes</taxon>
        <taxon>Propionibacteriales</taxon>
        <taxon>Nocardioidaceae</taxon>
        <taxon>Nocardioides</taxon>
    </lineage>
</organism>
<reference evidence="3 4" key="1">
    <citation type="submission" date="2023-08" db="EMBL/GenBank/DDBJ databases">
        <title>Nocardioides seae sp. nov., a bacterium isolated from a soil.</title>
        <authorList>
            <person name="Wang X."/>
        </authorList>
    </citation>
    <scope>NUCLEOTIDE SEQUENCE [LARGE SCALE GENOMIC DNA]</scope>
    <source>
        <strain evidence="3 4">YZH12</strain>
    </source>
</reference>
<name>A0ABU3PYX2_9ACTN</name>
<proteinExistence type="predicted"/>
<sequence>MAVSERRRHAYVAMMATCVGLFVLGAAFGRHLPFGLTMTMFVVAALIPPFAAVVANAGALQDDDAADPDGPDDPDRPDPYRGIEDR</sequence>
<comment type="caution">
    <text evidence="3">The sequence shown here is derived from an EMBL/GenBank/DDBJ whole genome shotgun (WGS) entry which is preliminary data.</text>
</comment>
<feature type="transmembrane region" description="Helical" evidence="2">
    <location>
        <begin position="9"/>
        <end position="28"/>
    </location>
</feature>